<feature type="region of interest" description="Disordered" evidence="1">
    <location>
        <begin position="630"/>
        <end position="681"/>
    </location>
</feature>
<dbReference type="Proteomes" id="UP001159363">
    <property type="component" value="Chromosome 1"/>
</dbReference>
<feature type="region of interest" description="Disordered" evidence="1">
    <location>
        <begin position="538"/>
        <end position="566"/>
    </location>
</feature>
<feature type="compositionally biased region" description="Polar residues" evidence="1">
    <location>
        <begin position="595"/>
        <end position="605"/>
    </location>
</feature>
<gene>
    <name evidence="3" type="ORF">PR048_002408</name>
</gene>
<reference evidence="3 4" key="1">
    <citation type="submission" date="2023-02" db="EMBL/GenBank/DDBJ databases">
        <title>LHISI_Scaffold_Assembly.</title>
        <authorList>
            <person name="Stuart O.P."/>
            <person name="Cleave R."/>
            <person name="Magrath M.J.L."/>
            <person name="Mikheyev A.S."/>
        </authorList>
    </citation>
    <scope>NUCLEOTIDE SEQUENCE [LARGE SCALE GENOMIC DNA]</scope>
    <source>
        <strain evidence="3">Daus_M_001</strain>
        <tissue evidence="3">Leg muscle</tissue>
    </source>
</reference>
<dbReference type="EMBL" id="JARBHB010000001">
    <property type="protein sequence ID" value="KAJ8897062.1"/>
    <property type="molecule type" value="Genomic_DNA"/>
</dbReference>
<feature type="compositionally biased region" description="Basic and acidic residues" evidence="1">
    <location>
        <begin position="546"/>
        <end position="557"/>
    </location>
</feature>
<protein>
    <submittedName>
        <fullName evidence="3">Uncharacterized protein</fullName>
    </submittedName>
</protein>
<evidence type="ECO:0000313" key="4">
    <source>
        <dbReference type="Proteomes" id="UP001159363"/>
    </source>
</evidence>
<feature type="signal peptide" evidence="2">
    <location>
        <begin position="1"/>
        <end position="20"/>
    </location>
</feature>
<organism evidence="3 4">
    <name type="scientific">Dryococelus australis</name>
    <dbReference type="NCBI Taxonomy" id="614101"/>
    <lineage>
        <taxon>Eukaryota</taxon>
        <taxon>Metazoa</taxon>
        <taxon>Ecdysozoa</taxon>
        <taxon>Arthropoda</taxon>
        <taxon>Hexapoda</taxon>
        <taxon>Insecta</taxon>
        <taxon>Pterygota</taxon>
        <taxon>Neoptera</taxon>
        <taxon>Polyneoptera</taxon>
        <taxon>Phasmatodea</taxon>
        <taxon>Verophasmatodea</taxon>
        <taxon>Anareolatae</taxon>
        <taxon>Phasmatidae</taxon>
        <taxon>Eurycanthinae</taxon>
        <taxon>Dryococelus</taxon>
    </lineage>
</organism>
<feature type="region of interest" description="Disordered" evidence="1">
    <location>
        <begin position="586"/>
        <end position="616"/>
    </location>
</feature>
<sequence length="681" mass="77246">MSAWIFQRVCCACCVSAAVGCPSTPVRSHLVLSCVLLVFLVSRLGPAQRRNTTTHGMTLIVRWVCLLKVPVYLEFLSAFEAERCTTAKDDIATCIKFNRQNHGEGVMTALISNHSDTGSIPCGVALRFSHVGNVPDDAAGRSLFSGISRFPLSCFPALLHTHLATPSSPLKIPKLRTSQTSLLRSKGPLLAWPPMIQLMSRASHTSYNLPETAPINYSAFEYRAIKMDSFPVIESTIEQNTEGQVPRESRRYGCFRLASSVEDFQVAHTAQPHSSYQITQIMHIFMQFQVALKVDMQNANAKTQASNAQQIADLKADMQASIDGVKQADLEMFIENVESELKSSSLHLDNRWYQAEKTHHTDKQQFEDDIVRLEGHRTNVHATMDTYKEKLRNATSLVSSIQFSDMQHGEVPITLTAPAIIPNAASLPTTSHGRTAPQASMQVSTFLHRPSKLWVQQVLRFEGRMGKNPINFLTRFEEYANIFSLTDSDMLKCLSLHSRNTTDPVLSPTPNSKKILHPISGAEKYELIRDRNCTEKKIIPGKGKNLRPDRSHAKAREWQQLGQGNEYRSQPLYSDLATPYQRQQSRYGHNPLIQHFTTEPYSSVRQRSRRSNFRQYHGQHYKAWWRNQRGDRWRRHHRRESDSEYQQSDPAASNKPRDQRRRRIDQPGALKAETASLPKVQ</sequence>
<feature type="chain" id="PRO_5045514334" evidence="2">
    <location>
        <begin position="21"/>
        <end position="681"/>
    </location>
</feature>
<accession>A0ABQ9IK43</accession>
<keyword evidence="2" id="KW-0732">Signal</keyword>
<proteinExistence type="predicted"/>
<feature type="compositionally biased region" description="Basic residues" evidence="1">
    <location>
        <begin position="606"/>
        <end position="616"/>
    </location>
</feature>
<evidence type="ECO:0000313" key="3">
    <source>
        <dbReference type="EMBL" id="KAJ8897062.1"/>
    </source>
</evidence>
<name>A0ABQ9IK43_9NEOP</name>
<evidence type="ECO:0000256" key="2">
    <source>
        <dbReference type="SAM" id="SignalP"/>
    </source>
</evidence>
<comment type="caution">
    <text evidence="3">The sequence shown here is derived from an EMBL/GenBank/DDBJ whole genome shotgun (WGS) entry which is preliminary data.</text>
</comment>
<keyword evidence="4" id="KW-1185">Reference proteome</keyword>
<evidence type="ECO:0000256" key="1">
    <source>
        <dbReference type="SAM" id="MobiDB-lite"/>
    </source>
</evidence>